<reference evidence="2" key="1">
    <citation type="journal article" date="2013" name="Nat. Biotechnol.">
        <title>Chinese hamster genome sequenced from sorted chromosomes.</title>
        <authorList>
            <person name="Brinkrolf K."/>
            <person name="Rupp O."/>
            <person name="Laux H."/>
            <person name="Kollin F."/>
            <person name="Ernst W."/>
            <person name="Linke B."/>
            <person name="Kofler R."/>
            <person name="Romand S."/>
            <person name="Hesse F."/>
            <person name="Budach W.E."/>
            <person name="Galosy S."/>
            <person name="Muller D."/>
            <person name="Noll T."/>
            <person name="Wienberg J."/>
            <person name="Jostock T."/>
            <person name="Leonard M."/>
            <person name="Grillari J."/>
            <person name="Tauch A."/>
            <person name="Goesmann A."/>
            <person name="Helk B."/>
            <person name="Mott J.E."/>
            <person name="Puhler A."/>
            <person name="Borth N."/>
        </authorList>
    </citation>
    <scope>NUCLEOTIDE SEQUENCE [LARGE SCALE GENOMIC DNA]</scope>
    <source>
        <strain evidence="2">17A/GY</strain>
    </source>
</reference>
<sequence length="52" mass="5902">FHTDQDDPSSSDDEGMPYTRPVKFKAAHGFKGPYDFDQIKVVQDLSGEHMVM</sequence>
<evidence type="ECO:0000313" key="1">
    <source>
        <dbReference type="EMBL" id="ERE63935.1"/>
    </source>
</evidence>
<evidence type="ECO:0000313" key="2">
    <source>
        <dbReference type="Proteomes" id="UP000030759"/>
    </source>
</evidence>
<proteinExistence type="predicted"/>
<feature type="non-terminal residue" evidence="1">
    <location>
        <position position="1"/>
    </location>
</feature>
<dbReference type="Proteomes" id="UP000030759">
    <property type="component" value="Unassembled WGS sequence"/>
</dbReference>
<accession>A0A061HWT4</accession>
<organism evidence="1 2">
    <name type="scientific">Cricetulus griseus</name>
    <name type="common">Chinese hamster</name>
    <name type="synonym">Cricetulus barabensis griseus</name>
    <dbReference type="NCBI Taxonomy" id="10029"/>
    <lineage>
        <taxon>Eukaryota</taxon>
        <taxon>Metazoa</taxon>
        <taxon>Chordata</taxon>
        <taxon>Craniata</taxon>
        <taxon>Vertebrata</taxon>
        <taxon>Euteleostomi</taxon>
        <taxon>Mammalia</taxon>
        <taxon>Eutheria</taxon>
        <taxon>Euarchontoglires</taxon>
        <taxon>Glires</taxon>
        <taxon>Rodentia</taxon>
        <taxon>Myomorpha</taxon>
        <taxon>Muroidea</taxon>
        <taxon>Cricetidae</taxon>
        <taxon>Cricetinae</taxon>
        <taxon>Cricetulus</taxon>
    </lineage>
</organism>
<protein>
    <submittedName>
        <fullName evidence="1">WD repeat-containing protein 44</fullName>
    </submittedName>
</protein>
<dbReference type="EMBL" id="KE685907">
    <property type="protein sequence ID" value="ERE63935.1"/>
    <property type="molecule type" value="Genomic_DNA"/>
</dbReference>
<gene>
    <name evidence="1" type="ORF">H671_xg20626</name>
</gene>
<dbReference type="AlphaFoldDB" id="A0A061HWT4"/>
<name>A0A061HWT4_CRIGR</name>